<protein>
    <submittedName>
        <fullName evidence="5">Biotin-dependent carboxylase-like uncharacterized protein</fullName>
    </submittedName>
</protein>
<keyword evidence="2" id="KW-0378">Hydrolase</keyword>
<dbReference type="GO" id="GO:0016787">
    <property type="term" value="F:hydrolase activity"/>
    <property type="evidence" value="ECO:0007669"/>
    <property type="project" value="UniProtKB-KW"/>
</dbReference>
<dbReference type="InterPro" id="IPR003778">
    <property type="entry name" value="CT_A_B"/>
</dbReference>
<dbReference type="RefSeq" id="WP_183165008.1">
    <property type="nucleotide sequence ID" value="NZ_JACHXI010000001.1"/>
</dbReference>
<comment type="caution">
    <text evidence="5">The sequence shown here is derived from an EMBL/GenBank/DDBJ whole genome shotgun (WGS) entry which is preliminary data.</text>
</comment>
<evidence type="ECO:0000256" key="2">
    <source>
        <dbReference type="ARBA" id="ARBA00022801"/>
    </source>
</evidence>
<keyword evidence="3" id="KW-0067">ATP-binding</keyword>
<dbReference type="Proteomes" id="UP000549250">
    <property type="component" value="Unassembled WGS sequence"/>
</dbReference>
<proteinExistence type="predicted"/>
<dbReference type="GO" id="GO:0005524">
    <property type="term" value="F:ATP binding"/>
    <property type="evidence" value="ECO:0007669"/>
    <property type="project" value="UniProtKB-KW"/>
</dbReference>
<dbReference type="SMART" id="SM00797">
    <property type="entry name" value="AHS2"/>
    <property type="match status" value="1"/>
</dbReference>
<name>A0A839SZD2_AZOMA</name>
<feature type="domain" description="Carboxyltransferase" evidence="4">
    <location>
        <begin position="25"/>
        <end position="304"/>
    </location>
</feature>
<dbReference type="SUPFAM" id="SSF50891">
    <property type="entry name" value="Cyclophilin-like"/>
    <property type="match status" value="1"/>
</dbReference>
<dbReference type="InterPro" id="IPR052708">
    <property type="entry name" value="PxpC"/>
</dbReference>
<evidence type="ECO:0000313" key="5">
    <source>
        <dbReference type="EMBL" id="MBB3102049.1"/>
    </source>
</evidence>
<dbReference type="Gene3D" id="2.40.100.10">
    <property type="entry name" value="Cyclophilin-like"/>
    <property type="match status" value="1"/>
</dbReference>
<evidence type="ECO:0000256" key="3">
    <source>
        <dbReference type="ARBA" id="ARBA00022840"/>
    </source>
</evidence>
<dbReference type="InterPro" id="IPR029000">
    <property type="entry name" value="Cyclophilin-like_dom_sf"/>
</dbReference>
<dbReference type="AlphaFoldDB" id="A0A839SZD2"/>
<dbReference type="PANTHER" id="PTHR43309:SF4">
    <property type="entry name" value="CARBOXYLTRANSFERASE DOMAIN-CONTAINING PROTEIN"/>
    <property type="match status" value="1"/>
</dbReference>
<reference evidence="5 6" key="1">
    <citation type="submission" date="2020-08" db="EMBL/GenBank/DDBJ databases">
        <title>Genomic Encyclopedia of Type Strains, Phase III (KMG-III): the genomes of soil and plant-associated and newly described type strains.</title>
        <authorList>
            <person name="Whitman W."/>
        </authorList>
    </citation>
    <scope>NUCLEOTIDE SEQUENCE [LARGE SCALE GENOMIC DNA]</scope>
    <source>
        <strain evidence="5 6">CECT 4462</strain>
    </source>
</reference>
<sequence length="305" mass="33395">MTGLRVLHTGFPCLLQDAGRYGWQHLGVSPSGPLDWHAAAWANHLLGNAWGAPLLEVALGDFHLQAGVDTWIAVCGADVPIAVDDVPQPGWSRFPVYAGQHVRLGLARSGQRAYLAVAGGLVAQPVLGSLATQVREGLGGLDGKGRALQRDDVLVCAVASLKGKASVPWPYIPDYRRLSELRVIPGADMEGFADGEIERFFSCKWRLSPQSDRMGARLLGEPLTAPKRQWSLGVTTGAIQVPPDGQPIILLADRQTMGGYPLLGWLHPLDVWRLAQCPAHRELNFIKTELESAQEDLRRFYRFFR</sequence>
<dbReference type="EMBL" id="JACHXI010000001">
    <property type="protein sequence ID" value="MBB3102049.1"/>
    <property type="molecule type" value="Genomic_DNA"/>
</dbReference>
<dbReference type="PANTHER" id="PTHR43309">
    <property type="entry name" value="5-OXOPROLINASE SUBUNIT C"/>
    <property type="match status" value="1"/>
</dbReference>
<organism evidence="5 6">
    <name type="scientific">Azomonas macrocytogenes</name>
    <name type="common">Azotobacter macrocytogenes</name>
    <dbReference type="NCBI Taxonomy" id="69962"/>
    <lineage>
        <taxon>Bacteria</taxon>
        <taxon>Pseudomonadati</taxon>
        <taxon>Pseudomonadota</taxon>
        <taxon>Gammaproteobacteria</taxon>
        <taxon>Pseudomonadales</taxon>
        <taxon>Pseudomonadaceae</taxon>
        <taxon>Azomonas</taxon>
    </lineage>
</organism>
<accession>A0A839SZD2</accession>
<keyword evidence="1" id="KW-0547">Nucleotide-binding</keyword>
<evidence type="ECO:0000259" key="4">
    <source>
        <dbReference type="SMART" id="SM00797"/>
    </source>
</evidence>
<dbReference type="NCBIfam" id="TIGR00724">
    <property type="entry name" value="urea_amlyse_rel"/>
    <property type="match status" value="1"/>
</dbReference>
<evidence type="ECO:0000313" key="6">
    <source>
        <dbReference type="Proteomes" id="UP000549250"/>
    </source>
</evidence>
<dbReference type="Pfam" id="PF02626">
    <property type="entry name" value="CT_A_B"/>
    <property type="match status" value="1"/>
</dbReference>
<evidence type="ECO:0000256" key="1">
    <source>
        <dbReference type="ARBA" id="ARBA00022741"/>
    </source>
</evidence>
<gene>
    <name evidence="5" type="ORF">FHR87_000409</name>
</gene>
<keyword evidence="6" id="KW-1185">Reference proteome</keyword>